<proteinExistence type="predicted"/>
<name>A0AAU3GTE5_9ACTN</name>
<dbReference type="Pfam" id="PF04978">
    <property type="entry name" value="MST"/>
    <property type="match status" value="1"/>
</dbReference>
<dbReference type="InterPro" id="IPR034660">
    <property type="entry name" value="DinB/YfiT-like"/>
</dbReference>
<protein>
    <submittedName>
        <fullName evidence="1">DinB family protein</fullName>
    </submittedName>
</protein>
<dbReference type="EMBL" id="CP109535">
    <property type="protein sequence ID" value="WTY95423.1"/>
    <property type="molecule type" value="Genomic_DNA"/>
</dbReference>
<reference evidence="1" key="1">
    <citation type="submission" date="2022-10" db="EMBL/GenBank/DDBJ databases">
        <title>The complete genomes of actinobacterial strains from the NBC collection.</title>
        <authorList>
            <person name="Joergensen T.S."/>
            <person name="Alvarez Arevalo M."/>
            <person name="Sterndorff E.B."/>
            <person name="Faurdal D."/>
            <person name="Vuksanovic O."/>
            <person name="Mourched A.-S."/>
            <person name="Charusanti P."/>
            <person name="Shaw S."/>
            <person name="Blin K."/>
            <person name="Weber T."/>
        </authorList>
    </citation>
    <scope>NUCLEOTIDE SEQUENCE</scope>
    <source>
        <strain evidence="1">NBC_01401</strain>
    </source>
</reference>
<accession>A0AAU3GTE5</accession>
<dbReference type="Gene3D" id="1.20.120.450">
    <property type="entry name" value="dinb family like domain"/>
    <property type="match status" value="1"/>
</dbReference>
<organism evidence="1">
    <name type="scientific">Streptomyces sp. NBC_01401</name>
    <dbReference type="NCBI Taxonomy" id="2903854"/>
    <lineage>
        <taxon>Bacteria</taxon>
        <taxon>Bacillati</taxon>
        <taxon>Actinomycetota</taxon>
        <taxon>Actinomycetes</taxon>
        <taxon>Kitasatosporales</taxon>
        <taxon>Streptomycetaceae</taxon>
        <taxon>Streptomyces</taxon>
    </lineage>
</organism>
<evidence type="ECO:0000313" key="1">
    <source>
        <dbReference type="EMBL" id="WTY95423.1"/>
    </source>
</evidence>
<sequence length="174" mass="18916">MPSVADEQRDERDHLIVCMADQRAALRNALRGVSDEQARARPTVSELSLAALLKHAVLGETPWIPVLAGEGGDWTHRDGKSEFTVDESDSLDELLRAHEEGARAMERAVRALPDLGSRVPLPRTPWGPSGLVRPVRWILLHLITEGARHAGHADIIRESLDGATAHGPGRATDA</sequence>
<dbReference type="InterPro" id="IPR007061">
    <property type="entry name" value="MST-like"/>
</dbReference>
<gene>
    <name evidence="1" type="ORF">OG626_11220</name>
</gene>
<dbReference type="SUPFAM" id="SSF109854">
    <property type="entry name" value="DinB/YfiT-like putative metalloenzymes"/>
    <property type="match status" value="1"/>
</dbReference>
<dbReference type="AlphaFoldDB" id="A0AAU3GTE5"/>